<reference evidence="1 2" key="1">
    <citation type="submission" date="2018-07" db="EMBL/GenBank/DDBJ databases">
        <title>Genomic Encyclopedia of Type Strains, Phase IV (KMG-IV): sequencing the most valuable type-strain genomes for metagenomic binning, comparative biology and taxonomic classification.</title>
        <authorList>
            <person name="Goeker M."/>
        </authorList>
    </citation>
    <scope>NUCLEOTIDE SEQUENCE [LARGE SCALE GENOMIC DNA]</scope>
    <source>
        <strain evidence="1 2">DSM 44952</strain>
    </source>
</reference>
<protein>
    <recommendedName>
        <fullName evidence="3">DMATS type aromatic prenyltransferase</fullName>
    </recommendedName>
</protein>
<organism evidence="1 2">
    <name type="scientific">Nocardia mexicana</name>
    <dbReference type="NCBI Taxonomy" id="279262"/>
    <lineage>
        <taxon>Bacteria</taxon>
        <taxon>Bacillati</taxon>
        <taxon>Actinomycetota</taxon>
        <taxon>Actinomycetes</taxon>
        <taxon>Mycobacteriales</taxon>
        <taxon>Nocardiaceae</taxon>
        <taxon>Nocardia</taxon>
    </lineage>
</organism>
<dbReference type="Proteomes" id="UP000255355">
    <property type="component" value="Unassembled WGS sequence"/>
</dbReference>
<comment type="caution">
    <text evidence="1">The sequence shown here is derived from an EMBL/GenBank/DDBJ whole genome shotgun (WGS) entry which is preliminary data.</text>
</comment>
<evidence type="ECO:0000313" key="1">
    <source>
        <dbReference type="EMBL" id="RDI54545.1"/>
    </source>
</evidence>
<dbReference type="STRING" id="1210089.GCA_001613165_03937"/>
<evidence type="ECO:0008006" key="3">
    <source>
        <dbReference type="Google" id="ProtNLM"/>
    </source>
</evidence>
<name>A0A370HDP5_9NOCA</name>
<evidence type="ECO:0000313" key="2">
    <source>
        <dbReference type="Proteomes" id="UP000255355"/>
    </source>
</evidence>
<keyword evidence="2" id="KW-1185">Reference proteome</keyword>
<sequence>MTEAAVAAGDYLVDLAERLDLACDPVAIRAMVERACGGQLIALGPEGRRASTLTLSGTPFETSVVGGNGKYAPTVRFVTEAGTQATEFPARVVAQLAAIRELVSWLPNGDDGMADLLQSFVATLFPDLAKVPARVRFATWVGVVLDAALPDHAARLKVYGNPLMMPGGMRRLYERWPGFDGLMSVPEHDEHFKYAGAAIEVDGCGAISYKLYLKSRHRDPAVPMKLVRYFGDPAWEALSELVRCGVDPARLYDHDFVACCSRGTGPPSFAISVATRGHYDLTKIVHELASRHHGTTFAVDALARAAESRGASWRYSWVGVGISGAHGVDKLNIYGTPTWPDRQAVLRPPAQGADGR</sequence>
<dbReference type="AlphaFoldDB" id="A0A370HDP5"/>
<dbReference type="EMBL" id="QQAZ01000002">
    <property type="protein sequence ID" value="RDI54545.1"/>
    <property type="molecule type" value="Genomic_DNA"/>
</dbReference>
<accession>A0A370HDP5</accession>
<proteinExistence type="predicted"/>
<gene>
    <name evidence="1" type="ORF">DFR68_102673</name>
</gene>